<proteinExistence type="predicted"/>
<evidence type="ECO:0008006" key="5">
    <source>
        <dbReference type="Google" id="ProtNLM"/>
    </source>
</evidence>
<feature type="compositionally biased region" description="Polar residues" evidence="2">
    <location>
        <begin position="68"/>
        <end position="86"/>
    </location>
</feature>
<feature type="compositionally biased region" description="Low complexity" evidence="2">
    <location>
        <begin position="87"/>
        <end position="100"/>
    </location>
</feature>
<sequence>MKYIKLSDIPVISCIIVHGQSPSASSVKALQLPRSKPFGFHGQSPSAPLSSPGDAMLVPLDAPSGSSYLSSVNKSPSLPSHTSEQLSASESEGGDSESNGCETLSICGSLSSSRCSPLPLDMSSSMQSHISERVSTFEFGGGDSEDMVDNVLSDCTASPTSSSCLTIISALSSSQESHTSSLPNIFNSSVDDSATDLNASGSEDMTATHYSTSQDLMAWAVSNGIRRKARNELLQILRNFDPEEQRNLPKDFRTLFAHQLNTTIVELADKQMYAYFGIENMLNDVGISQAIFGNEVMTSDHVVELTLHVDGLPLFNSSSIQFWPLLGSVRNTVFIIGVYCGPTKPSDYKILTSDGVSEIVRLYDQGITIKGVKCHFRVKLFSADAPARAAVLNVKGHSGYSSCIKCWTKGESSGTTIYFPQVDARLRTNEEFVNCQDEDLHHGPSDLARIPNFDFIKMVPFDYMHSVCLGVMKKFLHFWTKPSGARSVVGRILSGTTLLAINQHLTQLAEEHYCPMNFARFRPRSFQHLPNFKATEYRQVLLYTGPVIFYKRLYGAHWKIMVNLNVIFRMLCQLSLQESQPDRNKILQFTERRLKWLVCFVVEMYGVQSASFNLHSLIHLPDDCSTFGSVDNFSCFMFEAFLYKVKRSIRTGNKPLQQLINRYAEYLFSLRGSSTTAAARSSPQLLSRVVDGSCELYHRYMQCKYLSMHLRGDREGNRYVKVRQEIYVRIDHCLQRIEDNEVFIEGFAFLSFADLFTKPVPSRRVGTVVVTPTNGIVDRFNIHDIVRMCYPMPLTINNIQKLVLTELLHKDEMEDIAWTDIREYAMMSDPVMRIAKFKGSKFLKKFVIADDGLGLFVSPTSWIDLPSKKWYYPSETLWQKKAKKNAQRRSVWPCKALRLISNYEFDSYDEATELINALIGKAYPSSTDSVSIETTHTEKQSHHHNRDHDERNSNRISSPLDEEQNNVSNDYTVISKSALDCLTFTVDRGNTDSRKEHKRMRDRLSDIESQLSGLRQDIRSLISAVASQSPQSMAQQSTQSVAQNPFCDETVPSPEAIGFFEAHFPLNSVNKVDAVEVALKNRNNASLLNNYLSSIGKLLCPAKRMKLMLDTVFDRCIIKYYTWHDGKRKGDSTTNREKRLKGTPQLELNLLEVPSGIGDVARNLESSFDSNGDNNDEELFPPAKDDVEGDPENDPEDDVIRSPVPPGDSYHSSDPTNSTEA</sequence>
<organism evidence="3 4">
    <name type="scientific">Parthenolecanium corni</name>
    <dbReference type="NCBI Taxonomy" id="536013"/>
    <lineage>
        <taxon>Eukaryota</taxon>
        <taxon>Metazoa</taxon>
        <taxon>Ecdysozoa</taxon>
        <taxon>Arthropoda</taxon>
        <taxon>Hexapoda</taxon>
        <taxon>Insecta</taxon>
        <taxon>Pterygota</taxon>
        <taxon>Neoptera</taxon>
        <taxon>Paraneoptera</taxon>
        <taxon>Hemiptera</taxon>
        <taxon>Sternorrhyncha</taxon>
        <taxon>Coccoidea</taxon>
        <taxon>Coccidae</taxon>
        <taxon>Parthenolecanium</taxon>
    </lineage>
</organism>
<feature type="region of interest" description="Disordered" evidence="2">
    <location>
        <begin position="929"/>
        <end position="968"/>
    </location>
</feature>
<dbReference type="PANTHER" id="PTHR33053">
    <property type="entry name" value="PROTEIN, PUTATIVE-RELATED"/>
    <property type="match status" value="1"/>
</dbReference>
<name>A0AAN9Y389_9HEMI</name>
<protein>
    <recommendedName>
        <fullName evidence="5">Transposase domain-containing protein</fullName>
    </recommendedName>
</protein>
<evidence type="ECO:0000256" key="2">
    <source>
        <dbReference type="SAM" id="MobiDB-lite"/>
    </source>
</evidence>
<gene>
    <name evidence="3" type="ORF">V9T40_014233</name>
</gene>
<evidence type="ECO:0000313" key="3">
    <source>
        <dbReference type="EMBL" id="KAK7582788.1"/>
    </source>
</evidence>
<dbReference type="PANTHER" id="PTHR33053:SF9">
    <property type="entry name" value="AGAP000105-PA"/>
    <property type="match status" value="1"/>
</dbReference>
<feature type="region of interest" description="Disordered" evidence="2">
    <location>
        <begin position="1162"/>
        <end position="1221"/>
    </location>
</feature>
<feature type="region of interest" description="Disordered" evidence="2">
    <location>
        <begin position="68"/>
        <end position="100"/>
    </location>
</feature>
<evidence type="ECO:0000313" key="4">
    <source>
        <dbReference type="Proteomes" id="UP001367676"/>
    </source>
</evidence>
<accession>A0AAN9Y389</accession>
<dbReference type="EMBL" id="JBBCAQ010000033">
    <property type="protein sequence ID" value="KAK7582788.1"/>
    <property type="molecule type" value="Genomic_DNA"/>
</dbReference>
<reference evidence="3 4" key="1">
    <citation type="submission" date="2024-03" db="EMBL/GenBank/DDBJ databases">
        <title>Adaptation during the transition from Ophiocordyceps entomopathogen to insect associate is accompanied by gene loss and intensified selection.</title>
        <authorList>
            <person name="Ward C.M."/>
            <person name="Onetto C.A."/>
            <person name="Borneman A.R."/>
        </authorList>
    </citation>
    <scope>NUCLEOTIDE SEQUENCE [LARGE SCALE GENOMIC DNA]</scope>
    <source>
        <strain evidence="3">AWRI1</strain>
        <tissue evidence="3">Single Adult Female</tissue>
    </source>
</reference>
<keyword evidence="4" id="KW-1185">Reference proteome</keyword>
<dbReference type="Proteomes" id="UP001367676">
    <property type="component" value="Unassembled WGS sequence"/>
</dbReference>
<dbReference type="AlphaFoldDB" id="A0AAN9Y389"/>
<feature type="compositionally biased region" description="Basic and acidic residues" evidence="2">
    <location>
        <begin position="935"/>
        <end position="953"/>
    </location>
</feature>
<feature type="coiled-coil region" evidence="1">
    <location>
        <begin position="990"/>
        <end position="1017"/>
    </location>
</feature>
<feature type="compositionally biased region" description="Polar residues" evidence="2">
    <location>
        <begin position="1210"/>
        <end position="1221"/>
    </location>
</feature>
<comment type="caution">
    <text evidence="3">The sequence shown here is derived from an EMBL/GenBank/DDBJ whole genome shotgun (WGS) entry which is preliminary data.</text>
</comment>
<keyword evidence="1" id="KW-0175">Coiled coil</keyword>
<evidence type="ECO:0000256" key="1">
    <source>
        <dbReference type="SAM" id="Coils"/>
    </source>
</evidence>
<feature type="compositionally biased region" description="Polar residues" evidence="2">
    <location>
        <begin position="1164"/>
        <end position="1173"/>
    </location>
</feature>
<feature type="compositionally biased region" description="Acidic residues" evidence="2">
    <location>
        <begin position="1187"/>
        <end position="1197"/>
    </location>
</feature>
<feature type="region of interest" description="Disordered" evidence="2">
    <location>
        <begin position="38"/>
        <end position="57"/>
    </location>
</feature>